<keyword evidence="3" id="KW-0408">Iron</keyword>
<dbReference type="PANTHER" id="PTHR47950:SF15">
    <property type="entry name" value="CYTOCHROME P450"/>
    <property type="match status" value="1"/>
</dbReference>
<comment type="caution">
    <text evidence="6">The sequence shown here is derived from an EMBL/GenBank/DDBJ whole genome shotgun (WGS) entry which is preliminary data.</text>
</comment>
<dbReference type="InterPro" id="IPR036396">
    <property type="entry name" value="Cyt_P450_sf"/>
</dbReference>
<protein>
    <recommendedName>
        <fullName evidence="8">Cytochrome P450</fullName>
    </recommendedName>
</protein>
<name>A0ABC8T071_9AQUA</name>
<keyword evidence="4" id="KW-0812">Transmembrane</keyword>
<keyword evidence="7" id="KW-1185">Reference proteome</keyword>
<comment type="similarity">
    <text evidence="1">Belongs to the cytochrome P450 family.</text>
</comment>
<evidence type="ECO:0000256" key="3">
    <source>
        <dbReference type="ARBA" id="ARBA00023004"/>
    </source>
</evidence>
<evidence type="ECO:0000256" key="2">
    <source>
        <dbReference type="ARBA" id="ARBA00022723"/>
    </source>
</evidence>
<evidence type="ECO:0000313" key="6">
    <source>
        <dbReference type="EMBL" id="CAK9160498.1"/>
    </source>
</evidence>
<sequence length="584" mass="66249">MEWMSSVRTWLSVSFLASLLLLFRWTKAVKGSSKQRPPGPPGWPIVGNMFDLGTMPHQTFYKLRAKYGPVLWLKLGLVDTMVIQSAKAAAELFKNHDLPFSDRKVPEAITALGYNQGSLAFARHGPDWRILRRLCSMELLVNKRLHESAPIRQKCIDKMIEWIEEDSSSSCARGGSGGVELVRFLHIMAFNLVGNLMLSRDLLDMQSEAGHVFFEAMNMLMQWAGKPNVADFVPFLKWLDPLGIKRNMARHMGRCMKVVAGFIDERVHEKQSGREKVKKDFLNALLEYEGTGKEGPDKISKKNMNIIILLCYLYENTAIICTFQESSNSEMEWMSSVLTWLSVSFLASLLLLFTWTKAAKGSSKQRPPGPPGWPIVGNMFDLGTMPHQTFYKLRAKYGPVLWLKLGLVDTMVIQSAKAAAELFKNNDLPFSDRKVPKALTALGYNQGSLAMAQTVAYYDDSAPWSSWLTKDSTSRLRSGKSALTRWFLHIMSFNLVGNLMLSRDLLDMQSVAGHEFFEAMNMFMQWAGKPNVADFFPFLKWLDPLGIKRNMIRYMGGCMKVVAGFVGERVHEKESRREKVKKDF</sequence>
<evidence type="ECO:0000313" key="7">
    <source>
        <dbReference type="Proteomes" id="UP001642360"/>
    </source>
</evidence>
<dbReference type="SUPFAM" id="SSF48264">
    <property type="entry name" value="Cytochrome P450"/>
    <property type="match status" value="2"/>
</dbReference>
<feature type="transmembrane region" description="Helical" evidence="4">
    <location>
        <begin position="333"/>
        <end position="356"/>
    </location>
</feature>
<proteinExistence type="inferred from homology"/>
<keyword evidence="4" id="KW-1133">Transmembrane helix</keyword>
<keyword evidence="4" id="KW-0472">Membrane</keyword>
<accession>A0ABC8T071</accession>
<dbReference type="Pfam" id="PF00067">
    <property type="entry name" value="p450"/>
    <property type="match status" value="2"/>
</dbReference>
<dbReference type="Proteomes" id="UP001642360">
    <property type="component" value="Unassembled WGS sequence"/>
</dbReference>
<dbReference type="GO" id="GO:0046872">
    <property type="term" value="F:metal ion binding"/>
    <property type="evidence" value="ECO:0007669"/>
    <property type="project" value="UniProtKB-KW"/>
</dbReference>
<evidence type="ECO:0000256" key="4">
    <source>
        <dbReference type="SAM" id="Phobius"/>
    </source>
</evidence>
<organism evidence="6 7">
    <name type="scientific">Ilex paraguariensis</name>
    <name type="common">yerba mate</name>
    <dbReference type="NCBI Taxonomy" id="185542"/>
    <lineage>
        <taxon>Eukaryota</taxon>
        <taxon>Viridiplantae</taxon>
        <taxon>Streptophyta</taxon>
        <taxon>Embryophyta</taxon>
        <taxon>Tracheophyta</taxon>
        <taxon>Spermatophyta</taxon>
        <taxon>Magnoliopsida</taxon>
        <taxon>eudicotyledons</taxon>
        <taxon>Gunneridae</taxon>
        <taxon>Pentapetalae</taxon>
        <taxon>asterids</taxon>
        <taxon>campanulids</taxon>
        <taxon>Aquifoliales</taxon>
        <taxon>Aquifoliaceae</taxon>
        <taxon>Ilex</taxon>
    </lineage>
</organism>
<dbReference type="PANTHER" id="PTHR47950">
    <property type="entry name" value="CYTOCHROME P450, FAMILY 76, SUBFAMILY C, POLYPEPTIDE 5-RELATED"/>
    <property type="match status" value="1"/>
</dbReference>
<feature type="signal peptide" evidence="5">
    <location>
        <begin position="1"/>
        <end position="28"/>
    </location>
</feature>
<evidence type="ECO:0008006" key="8">
    <source>
        <dbReference type="Google" id="ProtNLM"/>
    </source>
</evidence>
<keyword evidence="2" id="KW-0479">Metal-binding</keyword>
<evidence type="ECO:0000256" key="1">
    <source>
        <dbReference type="ARBA" id="ARBA00010617"/>
    </source>
</evidence>
<reference evidence="6 7" key="1">
    <citation type="submission" date="2024-02" db="EMBL/GenBank/DDBJ databases">
        <authorList>
            <person name="Vignale AGUSTIN F."/>
            <person name="Sosa J E."/>
            <person name="Modenutti C."/>
        </authorList>
    </citation>
    <scope>NUCLEOTIDE SEQUENCE [LARGE SCALE GENOMIC DNA]</scope>
</reference>
<dbReference type="EMBL" id="CAUOFW020003530">
    <property type="protein sequence ID" value="CAK9160498.1"/>
    <property type="molecule type" value="Genomic_DNA"/>
</dbReference>
<dbReference type="InterPro" id="IPR001128">
    <property type="entry name" value="Cyt_P450"/>
</dbReference>
<dbReference type="Gene3D" id="1.10.630.10">
    <property type="entry name" value="Cytochrome P450"/>
    <property type="match status" value="2"/>
</dbReference>
<keyword evidence="5" id="KW-0732">Signal</keyword>
<feature type="chain" id="PRO_5044864220" description="Cytochrome P450" evidence="5">
    <location>
        <begin position="29"/>
        <end position="584"/>
    </location>
</feature>
<dbReference type="AlphaFoldDB" id="A0ABC8T071"/>
<evidence type="ECO:0000256" key="5">
    <source>
        <dbReference type="SAM" id="SignalP"/>
    </source>
</evidence>
<gene>
    <name evidence="6" type="ORF">ILEXP_LOCUS29265</name>
</gene>